<evidence type="ECO:0000313" key="3">
    <source>
        <dbReference type="Proteomes" id="UP000191124"/>
    </source>
</evidence>
<name>A0A1S9V7Q7_BACCE</name>
<gene>
    <name evidence="2" type="ORF">BW892_04980</name>
</gene>
<evidence type="ECO:0000313" key="2">
    <source>
        <dbReference type="EMBL" id="OOR30490.1"/>
    </source>
</evidence>
<reference evidence="2 3" key="1">
    <citation type="submission" date="2017-01" db="EMBL/GenBank/DDBJ databases">
        <title>Bacillus cereus isolates.</title>
        <authorList>
            <person name="Beno S.M."/>
        </authorList>
    </citation>
    <scope>NUCLEOTIDE SEQUENCE [LARGE SCALE GENOMIC DNA]</scope>
    <source>
        <strain evidence="2 3">FSL M7-1219</strain>
    </source>
</reference>
<evidence type="ECO:0000256" key="1">
    <source>
        <dbReference type="SAM" id="Phobius"/>
    </source>
</evidence>
<protein>
    <submittedName>
        <fullName evidence="2">Uncharacterized protein</fullName>
    </submittedName>
</protein>
<sequence>MDKNWMQVLANWKIHYHNETEKEIEYSGSIDTINILEFVNEFTNTLNSHSFSFSFNNSLFNLPHEMDDLSSSIDILFEDTIDLTINLKKINILGSNISPYAYNLLIYSSIEAFLLDSKKLSFEEFQSFLFKNKNYTYIYFFNENIDLCHNGQIIISSEFNATYPDQHFEDPGTESIIKLRNNNVHWHQGASKITPNHIYIDITTNTDLKNFFDSWCAILCIGFLSAYTDTHSIGDKEEYISTFRGKKHVRMFLKMPNNWDSENVSILYHLYEWAYEEKTTDKISLIQNIVSLYIAEETLNNIGSILENITQIKTIIHDNFQIYIKENIKTYLDERKKIEDLINNTINEITKQVNNVTDLMTKNLIGLLASVLTAIVAFIAKPNTLSILSIALYMYSMFVLLLTIYYGIFAKINVNLTMSDYTNRLNDYKIIFEKNRLNQIIGDSISKRISFFNTYFWITIFSNILFSIIAIFIGLHLQGYSNMIIKFLFSVLQYL</sequence>
<accession>A0A1S9V7Q7</accession>
<dbReference type="Proteomes" id="UP000191124">
    <property type="component" value="Unassembled WGS sequence"/>
</dbReference>
<keyword evidence="1" id="KW-0812">Transmembrane</keyword>
<organism evidence="2 3">
    <name type="scientific">Bacillus cereus</name>
    <dbReference type="NCBI Taxonomy" id="1396"/>
    <lineage>
        <taxon>Bacteria</taxon>
        <taxon>Bacillati</taxon>
        <taxon>Bacillota</taxon>
        <taxon>Bacilli</taxon>
        <taxon>Bacillales</taxon>
        <taxon>Bacillaceae</taxon>
        <taxon>Bacillus</taxon>
        <taxon>Bacillus cereus group</taxon>
    </lineage>
</organism>
<comment type="caution">
    <text evidence="2">The sequence shown here is derived from an EMBL/GenBank/DDBJ whole genome shotgun (WGS) entry which is preliminary data.</text>
</comment>
<feature type="transmembrane region" description="Helical" evidence="1">
    <location>
        <begin position="455"/>
        <end position="477"/>
    </location>
</feature>
<feature type="transmembrane region" description="Helical" evidence="1">
    <location>
        <begin position="387"/>
        <end position="408"/>
    </location>
</feature>
<keyword evidence="1" id="KW-0472">Membrane</keyword>
<dbReference type="EMBL" id="MUAL01000005">
    <property type="protein sequence ID" value="OOR30490.1"/>
    <property type="molecule type" value="Genomic_DNA"/>
</dbReference>
<proteinExistence type="predicted"/>
<dbReference type="RefSeq" id="WP_078179783.1">
    <property type="nucleotide sequence ID" value="NZ_MUAL01000005.1"/>
</dbReference>
<dbReference type="AlphaFoldDB" id="A0A1S9V7Q7"/>
<feature type="transmembrane region" description="Helical" evidence="1">
    <location>
        <begin position="364"/>
        <end position="380"/>
    </location>
</feature>
<keyword evidence="1" id="KW-1133">Transmembrane helix</keyword>